<accession>A0A2J6SJ30</accession>
<dbReference type="GeneID" id="36596301"/>
<keyword evidence="2" id="KW-1185">Reference proteome</keyword>
<dbReference type="InterPro" id="IPR045851">
    <property type="entry name" value="AMP-bd_C_sf"/>
</dbReference>
<dbReference type="RefSeq" id="XP_024727654.1">
    <property type="nucleotide sequence ID" value="XM_024888225.1"/>
</dbReference>
<dbReference type="InParanoid" id="A0A2J6SJ30"/>
<evidence type="ECO:0000313" key="1">
    <source>
        <dbReference type="EMBL" id="PMD50750.1"/>
    </source>
</evidence>
<sequence length="157" mass="17255">MKKKVATGGYEILERSDSVLNPGVVRFGSAELYNVIGRFKWDVLDCIVVGRRRPGGSDEVVVMFLKLTPDLTRTPSLLTSIRKSTGTSLSPRHIPKFILQVRDIPYTANGKKVENAVKVIVSGQSLVASGMVVNPEFLDEYRQFVDLGGASRMSAKI</sequence>
<organism evidence="1 2">
    <name type="scientific">Hyaloscypha bicolor E</name>
    <dbReference type="NCBI Taxonomy" id="1095630"/>
    <lineage>
        <taxon>Eukaryota</taxon>
        <taxon>Fungi</taxon>
        <taxon>Dikarya</taxon>
        <taxon>Ascomycota</taxon>
        <taxon>Pezizomycotina</taxon>
        <taxon>Leotiomycetes</taxon>
        <taxon>Helotiales</taxon>
        <taxon>Hyaloscyphaceae</taxon>
        <taxon>Hyaloscypha</taxon>
        <taxon>Hyaloscypha bicolor</taxon>
    </lineage>
</organism>
<name>A0A2J6SJ30_9HELO</name>
<reference evidence="1 2" key="1">
    <citation type="submission" date="2016-04" db="EMBL/GenBank/DDBJ databases">
        <title>A degradative enzymes factory behind the ericoid mycorrhizal symbiosis.</title>
        <authorList>
            <consortium name="DOE Joint Genome Institute"/>
            <person name="Martino E."/>
            <person name="Morin E."/>
            <person name="Grelet G."/>
            <person name="Kuo A."/>
            <person name="Kohler A."/>
            <person name="Daghino S."/>
            <person name="Barry K."/>
            <person name="Choi C."/>
            <person name="Cichocki N."/>
            <person name="Clum A."/>
            <person name="Copeland A."/>
            <person name="Hainaut M."/>
            <person name="Haridas S."/>
            <person name="Labutti K."/>
            <person name="Lindquist E."/>
            <person name="Lipzen A."/>
            <person name="Khouja H.-R."/>
            <person name="Murat C."/>
            <person name="Ohm R."/>
            <person name="Olson A."/>
            <person name="Spatafora J."/>
            <person name="Veneault-Fourrey C."/>
            <person name="Henrissat B."/>
            <person name="Grigoriev I."/>
            <person name="Martin F."/>
            <person name="Perotto S."/>
        </authorList>
    </citation>
    <scope>NUCLEOTIDE SEQUENCE [LARGE SCALE GENOMIC DNA]</scope>
    <source>
        <strain evidence="1 2">E</strain>
    </source>
</reference>
<evidence type="ECO:0000313" key="2">
    <source>
        <dbReference type="Proteomes" id="UP000235371"/>
    </source>
</evidence>
<dbReference type="GO" id="GO:0030729">
    <property type="term" value="F:acetoacetate-CoA ligase activity"/>
    <property type="evidence" value="ECO:0007669"/>
    <property type="project" value="TreeGrafter"/>
</dbReference>
<dbReference type="STRING" id="1095630.A0A2J6SJ30"/>
<protein>
    <submittedName>
        <fullName evidence="1">Acetyl-CoA synthetase-like protein</fullName>
    </submittedName>
</protein>
<dbReference type="AlphaFoldDB" id="A0A2J6SJ30"/>
<dbReference type="SUPFAM" id="SSF56801">
    <property type="entry name" value="Acetyl-CoA synthetase-like"/>
    <property type="match status" value="1"/>
</dbReference>
<proteinExistence type="predicted"/>
<dbReference type="Gene3D" id="3.30.300.30">
    <property type="match status" value="1"/>
</dbReference>
<dbReference type="EMBL" id="KZ613913">
    <property type="protein sequence ID" value="PMD50750.1"/>
    <property type="molecule type" value="Genomic_DNA"/>
</dbReference>
<dbReference type="OrthoDB" id="10253869at2759"/>
<gene>
    <name evidence="1" type="ORF">K444DRAFT_710921</name>
</gene>
<dbReference type="Proteomes" id="UP000235371">
    <property type="component" value="Unassembled WGS sequence"/>
</dbReference>
<dbReference type="PANTHER" id="PTHR42921">
    <property type="entry name" value="ACETOACETYL-COA SYNTHETASE"/>
    <property type="match status" value="1"/>
</dbReference>
<dbReference type="PANTHER" id="PTHR42921:SF1">
    <property type="entry name" value="ACETOACETYL-COA SYNTHETASE"/>
    <property type="match status" value="1"/>
</dbReference>